<organism evidence="1 2">
    <name type="scientific">Advenella incenata</name>
    <dbReference type="NCBI Taxonomy" id="267800"/>
    <lineage>
        <taxon>Bacteria</taxon>
        <taxon>Pseudomonadati</taxon>
        <taxon>Pseudomonadota</taxon>
        <taxon>Betaproteobacteria</taxon>
        <taxon>Burkholderiales</taxon>
        <taxon>Alcaligenaceae</taxon>
    </lineage>
</organism>
<sequence length="59" mass="7307">MDDLTQHNTHYLKTLESDFQREEAELRRWLDTNVTDLASRKWYLERQREDHAARGRKYL</sequence>
<dbReference type="Proteomes" id="UP000293398">
    <property type="component" value="Unassembled WGS sequence"/>
</dbReference>
<gene>
    <name evidence="1" type="ORF">EV681_4195</name>
</gene>
<evidence type="ECO:0000313" key="2">
    <source>
        <dbReference type="Proteomes" id="UP000293398"/>
    </source>
</evidence>
<name>A0A4Q7VAC1_9BURK</name>
<proteinExistence type="predicted"/>
<protein>
    <submittedName>
        <fullName evidence="1">Uncharacterized protein</fullName>
    </submittedName>
</protein>
<comment type="caution">
    <text evidence="1">The sequence shown here is derived from an EMBL/GenBank/DDBJ whole genome shotgun (WGS) entry which is preliminary data.</text>
</comment>
<dbReference type="EMBL" id="SHKO01000004">
    <property type="protein sequence ID" value="RZT92283.1"/>
    <property type="molecule type" value="Genomic_DNA"/>
</dbReference>
<dbReference type="AlphaFoldDB" id="A0A4Q7VAC1"/>
<accession>A0A4Q7VAC1</accession>
<dbReference type="OrthoDB" id="8687896at2"/>
<reference evidence="1 2" key="1">
    <citation type="submission" date="2019-02" db="EMBL/GenBank/DDBJ databases">
        <title>Genomic Encyclopedia of Type Strains, Phase IV (KMG-IV): sequencing the most valuable type-strain genomes for metagenomic binning, comparative biology and taxonomic classification.</title>
        <authorList>
            <person name="Goeker M."/>
        </authorList>
    </citation>
    <scope>NUCLEOTIDE SEQUENCE [LARGE SCALE GENOMIC DNA]</scope>
    <source>
        <strain evidence="1 2">DSM 23814</strain>
    </source>
</reference>
<dbReference type="RefSeq" id="WP_128396337.1">
    <property type="nucleotide sequence ID" value="NZ_SHKO01000004.1"/>
</dbReference>
<keyword evidence="2" id="KW-1185">Reference proteome</keyword>
<evidence type="ECO:0000313" key="1">
    <source>
        <dbReference type="EMBL" id="RZT92283.1"/>
    </source>
</evidence>